<reference evidence="3" key="1">
    <citation type="submission" date="2017-02" db="UniProtKB">
        <authorList>
            <consortium name="WormBaseParasite"/>
        </authorList>
    </citation>
    <scope>IDENTIFICATION</scope>
</reference>
<reference evidence="1 2" key="2">
    <citation type="submission" date="2018-11" db="EMBL/GenBank/DDBJ databases">
        <authorList>
            <consortium name="Pathogen Informatics"/>
        </authorList>
    </citation>
    <scope>NUCLEOTIDE SEQUENCE [LARGE SCALE GENOMIC DNA]</scope>
    <source>
        <strain evidence="1 2">MHpl1</strain>
    </source>
</reference>
<gene>
    <name evidence="1" type="ORF">HPLM_LOCUS822</name>
</gene>
<accession>A0A0N4VU54</accession>
<dbReference type="Proteomes" id="UP000268014">
    <property type="component" value="Unassembled WGS sequence"/>
</dbReference>
<sequence>MIFWLRLLSLQRSLGTEKHNLTREKRSSDPALSFGARAASVRLNMRLNMM</sequence>
<evidence type="ECO:0000313" key="3">
    <source>
        <dbReference type="WBParaSite" id="HPLM_0000082101-mRNA-1"/>
    </source>
</evidence>
<dbReference type="AlphaFoldDB" id="A0A0N4VU54"/>
<proteinExistence type="predicted"/>
<protein>
    <submittedName>
        <fullName evidence="1 3">Uncharacterized protein</fullName>
    </submittedName>
</protein>
<evidence type="ECO:0000313" key="2">
    <source>
        <dbReference type="Proteomes" id="UP000268014"/>
    </source>
</evidence>
<evidence type="ECO:0000313" key="1">
    <source>
        <dbReference type="EMBL" id="VDO06539.1"/>
    </source>
</evidence>
<dbReference type="EMBL" id="UZAF01000790">
    <property type="protein sequence ID" value="VDO06539.1"/>
    <property type="molecule type" value="Genomic_DNA"/>
</dbReference>
<organism evidence="3">
    <name type="scientific">Haemonchus placei</name>
    <name type="common">Barber's pole worm</name>
    <dbReference type="NCBI Taxonomy" id="6290"/>
    <lineage>
        <taxon>Eukaryota</taxon>
        <taxon>Metazoa</taxon>
        <taxon>Ecdysozoa</taxon>
        <taxon>Nematoda</taxon>
        <taxon>Chromadorea</taxon>
        <taxon>Rhabditida</taxon>
        <taxon>Rhabditina</taxon>
        <taxon>Rhabditomorpha</taxon>
        <taxon>Strongyloidea</taxon>
        <taxon>Trichostrongylidae</taxon>
        <taxon>Haemonchus</taxon>
    </lineage>
</organism>
<keyword evidence="2" id="KW-1185">Reference proteome</keyword>
<dbReference type="WBParaSite" id="HPLM_0000082101-mRNA-1">
    <property type="protein sequence ID" value="HPLM_0000082101-mRNA-1"/>
    <property type="gene ID" value="HPLM_0000082101"/>
</dbReference>
<name>A0A0N4VU54_HAEPC</name>